<dbReference type="GO" id="GO:1902201">
    <property type="term" value="P:negative regulation of bacterial-type flagellum-dependent cell motility"/>
    <property type="evidence" value="ECO:0007669"/>
    <property type="project" value="TreeGrafter"/>
</dbReference>
<evidence type="ECO:0000313" key="4">
    <source>
        <dbReference type="EMBL" id="EGW53961.1"/>
    </source>
</evidence>
<dbReference type="EC" id="2.7.7.65" evidence="1"/>
<proteinExistence type="predicted"/>
<evidence type="ECO:0000256" key="1">
    <source>
        <dbReference type="ARBA" id="ARBA00012528"/>
    </source>
</evidence>
<name>G2FGZ2_9GAMM</name>
<dbReference type="PANTHER" id="PTHR45138">
    <property type="entry name" value="REGULATORY COMPONENTS OF SENSORY TRANSDUCTION SYSTEM"/>
    <property type="match status" value="1"/>
</dbReference>
<organism evidence="4 5">
    <name type="scientific">endosymbiont of Tevnia jerichonana</name>
    <name type="common">vent Tica</name>
    <dbReference type="NCBI Taxonomy" id="1049564"/>
    <lineage>
        <taxon>Bacteria</taxon>
        <taxon>Pseudomonadati</taxon>
        <taxon>Pseudomonadota</taxon>
        <taxon>Gammaproteobacteria</taxon>
        <taxon>sulfur-oxidizing symbionts</taxon>
    </lineage>
</organism>
<dbReference type="eggNOG" id="COG3706">
    <property type="taxonomic scope" value="Bacteria"/>
</dbReference>
<comment type="caution">
    <text evidence="4">The sequence shown here is derived from an EMBL/GenBank/DDBJ whole genome shotgun (WGS) entry which is preliminary data.</text>
</comment>
<protein>
    <recommendedName>
        <fullName evidence="1">diguanylate cyclase</fullName>
        <ecNumber evidence="1">2.7.7.65</ecNumber>
    </recommendedName>
</protein>
<sequence length="69" mass="7256">MAEEMRLAVEKSGFHSGSRSVTVTISCGISGFIKGDSPEAVFARADKALYEAKRAGKNRCVVADSGFGT</sequence>
<dbReference type="Proteomes" id="UP000005167">
    <property type="component" value="Unassembled WGS sequence"/>
</dbReference>
<dbReference type="PANTHER" id="PTHR45138:SF9">
    <property type="entry name" value="DIGUANYLATE CYCLASE DGCM-RELATED"/>
    <property type="match status" value="1"/>
</dbReference>
<dbReference type="GO" id="GO:0043709">
    <property type="term" value="P:cell adhesion involved in single-species biofilm formation"/>
    <property type="evidence" value="ECO:0007669"/>
    <property type="project" value="TreeGrafter"/>
</dbReference>
<dbReference type="AlphaFoldDB" id="G2FGZ2"/>
<gene>
    <name evidence="4" type="ORF">TevJSym_as00550</name>
</gene>
<comment type="catalytic activity">
    <reaction evidence="2">
        <text>2 GTP = 3',3'-c-di-GMP + 2 diphosphate</text>
        <dbReference type="Rhea" id="RHEA:24898"/>
        <dbReference type="ChEBI" id="CHEBI:33019"/>
        <dbReference type="ChEBI" id="CHEBI:37565"/>
        <dbReference type="ChEBI" id="CHEBI:58805"/>
        <dbReference type="EC" id="2.7.7.65"/>
    </reaction>
</comment>
<feature type="domain" description="GGDEF" evidence="3">
    <location>
        <begin position="1"/>
        <end position="65"/>
    </location>
</feature>
<dbReference type="EMBL" id="AFZB01000019">
    <property type="protein sequence ID" value="EGW53961.1"/>
    <property type="molecule type" value="Genomic_DNA"/>
</dbReference>
<dbReference type="InterPro" id="IPR000160">
    <property type="entry name" value="GGDEF_dom"/>
</dbReference>
<evidence type="ECO:0000313" key="5">
    <source>
        <dbReference type="Proteomes" id="UP000005167"/>
    </source>
</evidence>
<dbReference type="InterPro" id="IPR029787">
    <property type="entry name" value="Nucleotide_cyclase"/>
</dbReference>
<dbReference type="InterPro" id="IPR050469">
    <property type="entry name" value="Diguanylate_Cyclase"/>
</dbReference>
<evidence type="ECO:0000259" key="3">
    <source>
        <dbReference type="PROSITE" id="PS50887"/>
    </source>
</evidence>
<reference evidence="4 5" key="1">
    <citation type="journal article" date="2011" name="ISME J.">
        <title>The endosymbionts of the deep-sea tubeworms Riftia pachyptila and Tevnia jerichonana share an identical physiology as revealed by proteogenomic analyses.</title>
        <authorList>
            <person name="Gardebrecht A."/>
            <person name="Markert S."/>
            <person name="Felbeck H."/>
            <person name="Thuermer A."/>
            <person name="Albrecht D."/>
            <person name="Wollherr A."/>
            <person name="Kabisch J."/>
            <person name="Lehmann R."/>
            <person name="Daniel R."/>
            <person name="Liesegang H."/>
            <person name="Hecker M."/>
            <person name="Sievert S.M."/>
            <person name="Schweder T."/>
        </authorList>
    </citation>
    <scope>NUCLEOTIDE SEQUENCE [LARGE SCALE GENOMIC DNA]</scope>
</reference>
<dbReference type="Pfam" id="PF00990">
    <property type="entry name" value="GGDEF"/>
    <property type="match status" value="1"/>
</dbReference>
<dbReference type="GO" id="GO:0052621">
    <property type="term" value="F:diguanylate cyclase activity"/>
    <property type="evidence" value="ECO:0007669"/>
    <property type="project" value="UniProtKB-EC"/>
</dbReference>
<dbReference type="SUPFAM" id="SSF55073">
    <property type="entry name" value="Nucleotide cyclase"/>
    <property type="match status" value="1"/>
</dbReference>
<keyword evidence="5" id="KW-1185">Reference proteome</keyword>
<accession>G2FGZ2</accession>
<dbReference type="Gene3D" id="3.30.70.270">
    <property type="match status" value="1"/>
</dbReference>
<dbReference type="GO" id="GO:0005886">
    <property type="term" value="C:plasma membrane"/>
    <property type="evidence" value="ECO:0007669"/>
    <property type="project" value="TreeGrafter"/>
</dbReference>
<dbReference type="PROSITE" id="PS50887">
    <property type="entry name" value="GGDEF"/>
    <property type="match status" value="1"/>
</dbReference>
<evidence type="ECO:0000256" key="2">
    <source>
        <dbReference type="ARBA" id="ARBA00034247"/>
    </source>
</evidence>
<dbReference type="InterPro" id="IPR043128">
    <property type="entry name" value="Rev_trsase/Diguanyl_cyclase"/>
</dbReference>